<dbReference type="AlphaFoldDB" id="A0A840AYF0"/>
<evidence type="ECO:0000259" key="1">
    <source>
        <dbReference type="PROSITE" id="PS51725"/>
    </source>
</evidence>
<dbReference type="InterPro" id="IPR007138">
    <property type="entry name" value="ABM_dom"/>
</dbReference>
<organism evidence="2 3">
    <name type="scientific">Kaistia hirudinis</name>
    <dbReference type="NCBI Taxonomy" id="1293440"/>
    <lineage>
        <taxon>Bacteria</taxon>
        <taxon>Pseudomonadati</taxon>
        <taxon>Pseudomonadota</taxon>
        <taxon>Alphaproteobacteria</taxon>
        <taxon>Hyphomicrobiales</taxon>
        <taxon>Kaistiaceae</taxon>
        <taxon>Kaistia</taxon>
    </lineage>
</organism>
<sequence>MSMPKIAIIVDYDIIDGKEAEFTALIHEHARLTLSEEAGCLRFEVVKPIERNGTPIPGKLMLTELYADETALGVHENNPRMPSVRAATAPLLKSMKLTIGTQD</sequence>
<dbReference type="Pfam" id="PF03992">
    <property type="entry name" value="ABM"/>
    <property type="match status" value="1"/>
</dbReference>
<reference evidence="2 3" key="1">
    <citation type="submission" date="2020-08" db="EMBL/GenBank/DDBJ databases">
        <title>Genomic Encyclopedia of Type Strains, Phase IV (KMG-IV): sequencing the most valuable type-strain genomes for metagenomic binning, comparative biology and taxonomic classification.</title>
        <authorList>
            <person name="Goeker M."/>
        </authorList>
    </citation>
    <scope>NUCLEOTIDE SEQUENCE [LARGE SCALE GENOMIC DNA]</scope>
    <source>
        <strain evidence="2 3">DSM 25966</strain>
    </source>
</reference>
<evidence type="ECO:0000313" key="3">
    <source>
        <dbReference type="Proteomes" id="UP000553963"/>
    </source>
</evidence>
<accession>A0A840AYF0</accession>
<dbReference type="EMBL" id="JACIDS010000008">
    <property type="protein sequence ID" value="MBB3933811.1"/>
    <property type="molecule type" value="Genomic_DNA"/>
</dbReference>
<proteinExistence type="predicted"/>
<protein>
    <submittedName>
        <fullName evidence="2">Quinol monooxygenase YgiN</fullName>
    </submittedName>
</protein>
<dbReference type="Proteomes" id="UP000553963">
    <property type="component" value="Unassembled WGS sequence"/>
</dbReference>
<dbReference type="InterPro" id="IPR011008">
    <property type="entry name" value="Dimeric_a/b-barrel"/>
</dbReference>
<feature type="domain" description="ABM" evidence="1">
    <location>
        <begin position="6"/>
        <end position="100"/>
    </location>
</feature>
<dbReference type="Gene3D" id="3.30.70.100">
    <property type="match status" value="1"/>
</dbReference>
<dbReference type="RefSeq" id="WP_380147611.1">
    <property type="nucleotide sequence ID" value="NZ_JBHLWW010000008.1"/>
</dbReference>
<keyword evidence="3" id="KW-1185">Reference proteome</keyword>
<keyword evidence="2" id="KW-0503">Monooxygenase</keyword>
<dbReference type="PROSITE" id="PS51725">
    <property type="entry name" value="ABM"/>
    <property type="match status" value="1"/>
</dbReference>
<keyword evidence="2" id="KW-0560">Oxidoreductase</keyword>
<dbReference type="GO" id="GO:0004497">
    <property type="term" value="F:monooxygenase activity"/>
    <property type="evidence" value="ECO:0007669"/>
    <property type="project" value="UniProtKB-KW"/>
</dbReference>
<gene>
    <name evidence="2" type="ORF">GGR25_004889</name>
</gene>
<dbReference type="SUPFAM" id="SSF54909">
    <property type="entry name" value="Dimeric alpha+beta barrel"/>
    <property type="match status" value="1"/>
</dbReference>
<comment type="caution">
    <text evidence="2">The sequence shown here is derived from an EMBL/GenBank/DDBJ whole genome shotgun (WGS) entry which is preliminary data.</text>
</comment>
<name>A0A840AYF0_9HYPH</name>
<evidence type="ECO:0000313" key="2">
    <source>
        <dbReference type="EMBL" id="MBB3933811.1"/>
    </source>
</evidence>